<sequence length="356" mass="38045">MHAPNQISLAAKASGEPEFREIGVGPWAETHPGEPRPDDAASPNYDARFDTALLDEGDRRNVLDRYRYWSVQAIKDDLDARGRHDFEVAVENWTHDFNIGSMVRTANAFQARRVHIVGPHKWNRKGALMTELYQHVEHHPSIAELVECWRNRIAGEIAYERARAAAAAVHVHESAAPAARPSAASLISENDRLMADIDSGDFGVPGRVLASGTTASAASLPSVPVSSGARGSIPSASVSPVDAPAASHASVSIPDARQSALAELTAADARIKELEAARVIALDIIPGAVPMETYVFPKRCLLLFGAEGPGLSRKALDLADDVVYISQFGSVRSINAGAAAAVAMHAWIAQHAVIGR</sequence>
<organism evidence="5 6">
    <name type="scientific">Bifidobacterium callitrichidarum</name>
    <dbReference type="NCBI Taxonomy" id="2052941"/>
    <lineage>
        <taxon>Bacteria</taxon>
        <taxon>Bacillati</taxon>
        <taxon>Actinomycetota</taxon>
        <taxon>Actinomycetes</taxon>
        <taxon>Bifidobacteriales</taxon>
        <taxon>Bifidobacteriaceae</taxon>
        <taxon>Bifidobacterium</taxon>
    </lineage>
</organism>
<dbReference type="GO" id="GO:0032259">
    <property type="term" value="P:methylation"/>
    <property type="evidence" value="ECO:0007669"/>
    <property type="project" value="UniProtKB-KW"/>
</dbReference>
<feature type="domain" description="tRNA/rRNA methyltransferase SpoU type" evidence="4">
    <location>
        <begin position="258"/>
        <end position="345"/>
    </location>
</feature>
<dbReference type="InterPro" id="IPR029026">
    <property type="entry name" value="tRNA_m1G_MTases_N"/>
</dbReference>
<keyword evidence="2 5" id="KW-0808">Transferase</keyword>
<keyword evidence="1 5" id="KW-0489">Methyltransferase</keyword>
<dbReference type="PANTHER" id="PTHR43191">
    <property type="entry name" value="RRNA METHYLTRANSFERASE 3"/>
    <property type="match status" value="1"/>
</dbReference>
<accession>A0A2U2N256</accession>
<dbReference type="Proteomes" id="UP000245876">
    <property type="component" value="Unassembled WGS sequence"/>
</dbReference>
<dbReference type="OrthoDB" id="9786891at2"/>
<proteinExistence type="predicted"/>
<dbReference type="Gene3D" id="3.40.1280.10">
    <property type="match status" value="2"/>
</dbReference>
<dbReference type="Pfam" id="PF00588">
    <property type="entry name" value="SpoU_methylase"/>
    <property type="match status" value="1"/>
</dbReference>
<dbReference type="GO" id="GO:0003723">
    <property type="term" value="F:RNA binding"/>
    <property type="evidence" value="ECO:0007669"/>
    <property type="project" value="InterPro"/>
</dbReference>
<dbReference type="InterPro" id="IPR001537">
    <property type="entry name" value="SpoU_MeTrfase"/>
</dbReference>
<dbReference type="GO" id="GO:0008173">
    <property type="term" value="F:RNA methyltransferase activity"/>
    <property type="evidence" value="ECO:0007669"/>
    <property type="project" value="InterPro"/>
</dbReference>
<dbReference type="InterPro" id="IPR029028">
    <property type="entry name" value="Alpha/beta_knot_MTases"/>
</dbReference>
<dbReference type="EMBL" id="QFFM01000027">
    <property type="protein sequence ID" value="PWG63315.1"/>
    <property type="molecule type" value="Genomic_DNA"/>
</dbReference>
<dbReference type="RefSeq" id="WP_109057838.1">
    <property type="nucleotide sequence ID" value="NZ_QFFM01000027.1"/>
</dbReference>
<evidence type="ECO:0000313" key="6">
    <source>
        <dbReference type="Proteomes" id="UP000245876"/>
    </source>
</evidence>
<evidence type="ECO:0000256" key="1">
    <source>
        <dbReference type="ARBA" id="ARBA00022603"/>
    </source>
</evidence>
<evidence type="ECO:0000259" key="4">
    <source>
        <dbReference type="Pfam" id="PF00588"/>
    </source>
</evidence>
<keyword evidence="6" id="KW-1185">Reference proteome</keyword>
<protein>
    <submittedName>
        <fullName evidence="5">RNA methyltransferase</fullName>
    </submittedName>
</protein>
<evidence type="ECO:0000256" key="2">
    <source>
        <dbReference type="ARBA" id="ARBA00022679"/>
    </source>
</evidence>
<dbReference type="GO" id="GO:0006396">
    <property type="term" value="P:RNA processing"/>
    <property type="evidence" value="ECO:0007669"/>
    <property type="project" value="InterPro"/>
</dbReference>
<evidence type="ECO:0000313" key="5">
    <source>
        <dbReference type="EMBL" id="PWG63315.1"/>
    </source>
</evidence>
<evidence type="ECO:0000256" key="3">
    <source>
        <dbReference type="SAM" id="MobiDB-lite"/>
    </source>
</evidence>
<name>A0A2U2N256_9BIFI</name>
<dbReference type="InterPro" id="IPR051259">
    <property type="entry name" value="rRNA_Methyltransferase"/>
</dbReference>
<dbReference type="AlphaFoldDB" id="A0A2U2N256"/>
<dbReference type="PANTHER" id="PTHR43191:SF2">
    <property type="entry name" value="RRNA METHYLTRANSFERASE 3, MITOCHONDRIAL"/>
    <property type="match status" value="1"/>
</dbReference>
<comment type="caution">
    <text evidence="5">The sequence shown here is derived from an EMBL/GenBank/DDBJ whole genome shotgun (WGS) entry which is preliminary data.</text>
</comment>
<feature type="region of interest" description="Disordered" evidence="3">
    <location>
        <begin position="1"/>
        <end position="45"/>
    </location>
</feature>
<gene>
    <name evidence="5" type="ORF">DF196_10885</name>
</gene>
<dbReference type="SUPFAM" id="SSF75217">
    <property type="entry name" value="alpha/beta knot"/>
    <property type="match status" value="2"/>
</dbReference>
<reference evidence="5 6" key="1">
    <citation type="journal article" date="2018" name="Int. J. Syst. Evol. Microbiol.">
        <title>Bifidobacterium callitrichidarum sp. nov. from the faeces of the emperor tamarin (Saguinus imperator).</title>
        <authorList>
            <person name="Modesto M."/>
            <person name="Michelini S."/>
            <person name="Sansosti M.C."/>
            <person name="De Filippo C."/>
            <person name="Cavalieri D."/>
            <person name="Qvirist L."/>
            <person name="Andlid T."/>
            <person name="Spiezio C."/>
            <person name="Sandri C."/>
            <person name="Pascarelli S."/>
            <person name="Sgorbati B."/>
            <person name="Mattarelli P."/>
        </authorList>
    </citation>
    <scope>NUCLEOTIDE SEQUENCE [LARGE SCALE GENOMIC DNA]</scope>
    <source>
        <strain evidence="5 6">TRI 5</strain>
    </source>
</reference>